<protein>
    <submittedName>
        <fullName evidence="2">Uncharacterized protein</fullName>
    </submittedName>
</protein>
<comment type="caution">
    <text evidence="2">The sequence shown here is derived from an EMBL/GenBank/DDBJ whole genome shotgun (WGS) entry which is preliminary data.</text>
</comment>
<gene>
    <name evidence="2" type="ORF">NWI01_16010</name>
</gene>
<dbReference type="EMBL" id="BJNF01000040">
    <property type="protein sequence ID" value="GEC15709.1"/>
    <property type="molecule type" value="Genomic_DNA"/>
</dbReference>
<evidence type="ECO:0000313" key="2">
    <source>
        <dbReference type="EMBL" id="GEC15709.1"/>
    </source>
</evidence>
<feature type="region of interest" description="Disordered" evidence="1">
    <location>
        <begin position="39"/>
        <end position="64"/>
    </location>
</feature>
<dbReference type="OrthoDB" id="8246888at2"/>
<evidence type="ECO:0000313" key="3">
    <source>
        <dbReference type="Proteomes" id="UP000318825"/>
    </source>
</evidence>
<accession>A0A4Y3WCZ8</accession>
<dbReference type="RefSeq" id="WP_141383391.1">
    <property type="nucleotide sequence ID" value="NZ_BJNF01000040.1"/>
</dbReference>
<name>A0A4Y3WCZ8_NITWI</name>
<reference evidence="2 3" key="1">
    <citation type="submission" date="2019-06" db="EMBL/GenBank/DDBJ databases">
        <title>Whole genome shotgun sequence of Nitrobacter winogradskyi NBRC 14297.</title>
        <authorList>
            <person name="Hosoyama A."/>
            <person name="Uohara A."/>
            <person name="Ohji S."/>
            <person name="Ichikawa N."/>
        </authorList>
    </citation>
    <scope>NUCLEOTIDE SEQUENCE [LARGE SCALE GENOMIC DNA]</scope>
    <source>
        <strain evidence="2 3">NBRC 14297</strain>
    </source>
</reference>
<dbReference type="AlphaFoldDB" id="A0A4Y3WCZ8"/>
<organism evidence="2 3">
    <name type="scientific">Nitrobacter winogradskyi</name>
    <name type="common">Nitrobacter agilis</name>
    <dbReference type="NCBI Taxonomy" id="913"/>
    <lineage>
        <taxon>Bacteria</taxon>
        <taxon>Pseudomonadati</taxon>
        <taxon>Pseudomonadota</taxon>
        <taxon>Alphaproteobacteria</taxon>
        <taxon>Hyphomicrobiales</taxon>
        <taxon>Nitrobacteraceae</taxon>
        <taxon>Nitrobacter</taxon>
    </lineage>
</organism>
<proteinExistence type="predicted"/>
<evidence type="ECO:0000256" key="1">
    <source>
        <dbReference type="SAM" id="MobiDB-lite"/>
    </source>
</evidence>
<sequence length="64" mass="7026">MLYALFDHDRRIGESASTELGAWENALRAGLISDIPVADEQGGQVLPPGLRVKRVDEKSPPRPE</sequence>
<dbReference type="Proteomes" id="UP000318825">
    <property type="component" value="Unassembled WGS sequence"/>
</dbReference>
<feature type="compositionally biased region" description="Basic and acidic residues" evidence="1">
    <location>
        <begin position="53"/>
        <end position="64"/>
    </location>
</feature>